<evidence type="ECO:0000313" key="2">
    <source>
        <dbReference type="Proteomes" id="UP000694856"/>
    </source>
</evidence>
<organism evidence="2 3">
    <name type="scientific">Camelus ferus</name>
    <name type="common">Wild bactrian camel</name>
    <name type="synonym">Camelus bactrianus ferus</name>
    <dbReference type="NCBI Taxonomy" id="419612"/>
    <lineage>
        <taxon>Eukaryota</taxon>
        <taxon>Metazoa</taxon>
        <taxon>Chordata</taxon>
        <taxon>Craniata</taxon>
        <taxon>Vertebrata</taxon>
        <taxon>Euteleostomi</taxon>
        <taxon>Mammalia</taxon>
        <taxon>Eutheria</taxon>
        <taxon>Laurasiatheria</taxon>
        <taxon>Artiodactyla</taxon>
        <taxon>Tylopoda</taxon>
        <taxon>Camelidae</taxon>
        <taxon>Camelus</taxon>
    </lineage>
</organism>
<evidence type="ECO:0000313" key="3">
    <source>
        <dbReference type="RefSeq" id="XP_032334612.1"/>
    </source>
</evidence>
<feature type="region of interest" description="Disordered" evidence="1">
    <location>
        <begin position="259"/>
        <end position="278"/>
    </location>
</feature>
<dbReference type="AlphaFoldDB" id="A0A8B8SYA3"/>
<keyword evidence="2" id="KW-1185">Reference proteome</keyword>
<dbReference type="Proteomes" id="UP000694856">
    <property type="component" value="Chromosome 4"/>
</dbReference>
<dbReference type="KEGG" id="cfr:116663301"/>
<protein>
    <submittedName>
        <fullName evidence="3">Uncharacterized protein LOC116663301</fullName>
    </submittedName>
</protein>
<proteinExistence type="predicted"/>
<feature type="region of interest" description="Disordered" evidence="1">
    <location>
        <begin position="45"/>
        <end position="64"/>
    </location>
</feature>
<dbReference type="GeneID" id="116663301"/>
<accession>A0A8B8SYA3</accession>
<gene>
    <name evidence="3" type="primary">LOC116663301</name>
</gene>
<sequence>MAWHCQSRCGSLQSCCHSVAGRVLHPASGRAGTVAQLLTSHVSGVTPLPGASASQPEGKRHKGRDCPRLLPSAAQTLGKLCPANASPAKPRTLTSWAVLRITLGATWQAPGVAWARRHGCRDSITTFSRPEAGQRARSTAVPSTACVILEGRVLLLTFCKEGRLSGASGSTWDKKPRGRALRHAEKLSFTPRERPLPPQSCATPPRLKLGCHRGMWVDAGNSLAADRFFGTCLPSCQLKSAPSTSAGAGASAGGRLEAGGCQGEPWAQGAGGRRGSRGVLKGSEAAQLPLPEQDAGRSSCGEAACRGVSPSLHLGRCF</sequence>
<reference evidence="3" key="1">
    <citation type="submission" date="2025-08" db="UniProtKB">
        <authorList>
            <consortium name="RefSeq"/>
        </authorList>
    </citation>
    <scope>IDENTIFICATION</scope>
    <source>
        <tissue evidence="3">Ear skin</tissue>
    </source>
</reference>
<name>A0A8B8SYA3_CAMFR</name>
<evidence type="ECO:0000256" key="1">
    <source>
        <dbReference type="SAM" id="MobiDB-lite"/>
    </source>
</evidence>
<dbReference type="RefSeq" id="XP_032334612.1">
    <property type="nucleotide sequence ID" value="XM_032478721.1"/>
</dbReference>